<gene>
    <name evidence="1" type="ORF">SADUNF_Sadunf02G0054900</name>
</gene>
<dbReference type="Proteomes" id="UP000657918">
    <property type="component" value="Unassembled WGS sequence"/>
</dbReference>
<evidence type="ECO:0000313" key="1">
    <source>
        <dbReference type="EMBL" id="KAF9687064.1"/>
    </source>
</evidence>
<proteinExistence type="predicted"/>
<sequence length="84" mass="9730">MEMGHLKENLGFDGKLATMLRTPDLSPPDPEFHWRVLPRIKKWKETVNSSLRTGLFSVLESHYVKTLVPSMRHATLYGKAYWMG</sequence>
<accession>A0A835N6F5</accession>
<evidence type="ECO:0000313" key="2">
    <source>
        <dbReference type="Proteomes" id="UP000657918"/>
    </source>
</evidence>
<dbReference type="AlphaFoldDB" id="A0A835N6F5"/>
<name>A0A835N6F5_9ROSI</name>
<reference evidence="1 2" key="1">
    <citation type="submission" date="2020-10" db="EMBL/GenBank/DDBJ databases">
        <title>Plant Genome Project.</title>
        <authorList>
            <person name="Zhang R.-G."/>
        </authorList>
    </citation>
    <scope>NUCLEOTIDE SEQUENCE [LARGE SCALE GENOMIC DNA]</scope>
    <source>
        <strain evidence="1">FAFU-HL-1</strain>
        <tissue evidence="1">Leaf</tissue>
    </source>
</reference>
<protein>
    <submittedName>
        <fullName evidence="1">Uncharacterized protein</fullName>
    </submittedName>
</protein>
<dbReference type="EMBL" id="JADGMS010000002">
    <property type="protein sequence ID" value="KAF9687064.1"/>
    <property type="molecule type" value="Genomic_DNA"/>
</dbReference>
<comment type="caution">
    <text evidence="1">The sequence shown here is derived from an EMBL/GenBank/DDBJ whole genome shotgun (WGS) entry which is preliminary data.</text>
</comment>
<keyword evidence="2" id="KW-1185">Reference proteome</keyword>
<organism evidence="1 2">
    <name type="scientific">Salix dunnii</name>
    <dbReference type="NCBI Taxonomy" id="1413687"/>
    <lineage>
        <taxon>Eukaryota</taxon>
        <taxon>Viridiplantae</taxon>
        <taxon>Streptophyta</taxon>
        <taxon>Embryophyta</taxon>
        <taxon>Tracheophyta</taxon>
        <taxon>Spermatophyta</taxon>
        <taxon>Magnoliopsida</taxon>
        <taxon>eudicotyledons</taxon>
        <taxon>Gunneridae</taxon>
        <taxon>Pentapetalae</taxon>
        <taxon>rosids</taxon>
        <taxon>fabids</taxon>
        <taxon>Malpighiales</taxon>
        <taxon>Salicaceae</taxon>
        <taxon>Saliceae</taxon>
        <taxon>Salix</taxon>
    </lineage>
</organism>